<gene>
    <name evidence="1" type="ORF">NPIL_141481</name>
</gene>
<sequence length="95" mass="10535">MLAKVEADTTLNAEGRFMNQVLMAKFLDRTPVVIKGHCKSPAYWQLAKDFLAASPSKTTELVMASNVLSFAPNSPVGKKLRVDGWLPTKHVNKMF</sequence>
<dbReference type="Proteomes" id="UP000887013">
    <property type="component" value="Unassembled WGS sequence"/>
</dbReference>
<accession>A0A8X6PYN5</accession>
<proteinExistence type="predicted"/>
<name>A0A8X6PYN5_NEPPI</name>
<protein>
    <submittedName>
        <fullName evidence="1">Uncharacterized protein</fullName>
    </submittedName>
</protein>
<evidence type="ECO:0000313" key="2">
    <source>
        <dbReference type="Proteomes" id="UP000887013"/>
    </source>
</evidence>
<organism evidence="1 2">
    <name type="scientific">Nephila pilipes</name>
    <name type="common">Giant wood spider</name>
    <name type="synonym">Nephila maculata</name>
    <dbReference type="NCBI Taxonomy" id="299642"/>
    <lineage>
        <taxon>Eukaryota</taxon>
        <taxon>Metazoa</taxon>
        <taxon>Ecdysozoa</taxon>
        <taxon>Arthropoda</taxon>
        <taxon>Chelicerata</taxon>
        <taxon>Arachnida</taxon>
        <taxon>Araneae</taxon>
        <taxon>Araneomorphae</taxon>
        <taxon>Entelegynae</taxon>
        <taxon>Araneoidea</taxon>
        <taxon>Nephilidae</taxon>
        <taxon>Nephila</taxon>
    </lineage>
</organism>
<comment type="caution">
    <text evidence="1">The sequence shown here is derived from an EMBL/GenBank/DDBJ whole genome shotgun (WGS) entry which is preliminary data.</text>
</comment>
<evidence type="ECO:0000313" key="1">
    <source>
        <dbReference type="EMBL" id="GFT96025.1"/>
    </source>
</evidence>
<dbReference type="EMBL" id="BMAW01075290">
    <property type="protein sequence ID" value="GFT96025.1"/>
    <property type="molecule type" value="Genomic_DNA"/>
</dbReference>
<reference evidence="1" key="1">
    <citation type="submission" date="2020-08" db="EMBL/GenBank/DDBJ databases">
        <title>Multicomponent nature underlies the extraordinary mechanical properties of spider dragline silk.</title>
        <authorList>
            <person name="Kono N."/>
            <person name="Nakamura H."/>
            <person name="Mori M."/>
            <person name="Yoshida Y."/>
            <person name="Ohtoshi R."/>
            <person name="Malay A.D."/>
            <person name="Moran D.A.P."/>
            <person name="Tomita M."/>
            <person name="Numata K."/>
            <person name="Arakawa K."/>
        </authorList>
    </citation>
    <scope>NUCLEOTIDE SEQUENCE</scope>
</reference>
<dbReference type="AlphaFoldDB" id="A0A8X6PYN5"/>
<keyword evidence="2" id="KW-1185">Reference proteome</keyword>